<feature type="region of interest" description="Disordered" evidence="1">
    <location>
        <begin position="1"/>
        <end position="26"/>
    </location>
</feature>
<organism evidence="2 3">
    <name type="scientific">Trifolium medium</name>
    <dbReference type="NCBI Taxonomy" id="97028"/>
    <lineage>
        <taxon>Eukaryota</taxon>
        <taxon>Viridiplantae</taxon>
        <taxon>Streptophyta</taxon>
        <taxon>Embryophyta</taxon>
        <taxon>Tracheophyta</taxon>
        <taxon>Spermatophyta</taxon>
        <taxon>Magnoliopsida</taxon>
        <taxon>eudicotyledons</taxon>
        <taxon>Gunneridae</taxon>
        <taxon>Pentapetalae</taxon>
        <taxon>rosids</taxon>
        <taxon>fabids</taxon>
        <taxon>Fabales</taxon>
        <taxon>Fabaceae</taxon>
        <taxon>Papilionoideae</taxon>
        <taxon>50 kb inversion clade</taxon>
        <taxon>NPAAA clade</taxon>
        <taxon>Hologalegina</taxon>
        <taxon>IRL clade</taxon>
        <taxon>Trifolieae</taxon>
        <taxon>Trifolium</taxon>
    </lineage>
</organism>
<name>A0A392SR11_9FABA</name>
<dbReference type="Proteomes" id="UP000265520">
    <property type="component" value="Unassembled WGS sequence"/>
</dbReference>
<sequence length="26" mass="2848">MVSSARANENATITMTSTEEEDLLHP</sequence>
<protein>
    <submittedName>
        <fullName evidence="2">Uncharacterized protein</fullName>
    </submittedName>
</protein>
<dbReference type="AlphaFoldDB" id="A0A392SR11"/>
<evidence type="ECO:0000313" key="2">
    <source>
        <dbReference type="EMBL" id="MCI50286.1"/>
    </source>
</evidence>
<keyword evidence="3" id="KW-1185">Reference proteome</keyword>
<feature type="non-terminal residue" evidence="2">
    <location>
        <position position="26"/>
    </location>
</feature>
<proteinExistence type="predicted"/>
<accession>A0A392SR11</accession>
<dbReference type="EMBL" id="LXQA010414109">
    <property type="protein sequence ID" value="MCI50286.1"/>
    <property type="molecule type" value="Genomic_DNA"/>
</dbReference>
<feature type="compositionally biased region" description="Polar residues" evidence="1">
    <location>
        <begin position="1"/>
        <end position="17"/>
    </location>
</feature>
<evidence type="ECO:0000313" key="3">
    <source>
        <dbReference type="Proteomes" id="UP000265520"/>
    </source>
</evidence>
<evidence type="ECO:0000256" key="1">
    <source>
        <dbReference type="SAM" id="MobiDB-lite"/>
    </source>
</evidence>
<reference evidence="2 3" key="1">
    <citation type="journal article" date="2018" name="Front. Plant Sci.">
        <title>Red Clover (Trifolium pratense) and Zigzag Clover (T. medium) - A Picture of Genomic Similarities and Differences.</title>
        <authorList>
            <person name="Dluhosova J."/>
            <person name="Istvanek J."/>
            <person name="Nedelnik J."/>
            <person name="Repkova J."/>
        </authorList>
    </citation>
    <scope>NUCLEOTIDE SEQUENCE [LARGE SCALE GENOMIC DNA]</scope>
    <source>
        <strain evidence="3">cv. 10/8</strain>
        <tissue evidence="2">Leaf</tissue>
    </source>
</reference>
<comment type="caution">
    <text evidence="2">The sequence shown here is derived from an EMBL/GenBank/DDBJ whole genome shotgun (WGS) entry which is preliminary data.</text>
</comment>